<dbReference type="Proteomes" id="UP000263377">
    <property type="component" value="Unassembled WGS sequence"/>
</dbReference>
<dbReference type="EMBL" id="QVIG01000001">
    <property type="protein sequence ID" value="RGD61075.1"/>
    <property type="molecule type" value="Genomic_DNA"/>
</dbReference>
<evidence type="ECO:0000256" key="2">
    <source>
        <dbReference type="SAM" id="Phobius"/>
    </source>
</evidence>
<keyword evidence="2" id="KW-0472">Membrane</keyword>
<comment type="caution">
    <text evidence="4">The sequence shown here is derived from an EMBL/GenBank/DDBJ whole genome shotgun (WGS) entry which is preliminary data.</text>
</comment>
<keyword evidence="5" id="KW-1185">Reference proteome</keyword>
<evidence type="ECO:0000313" key="5">
    <source>
        <dbReference type="Proteomes" id="UP000263377"/>
    </source>
</evidence>
<dbReference type="InterPro" id="IPR002035">
    <property type="entry name" value="VWF_A"/>
</dbReference>
<sequence>MIPRACPTIGVGSGRGIGVRASQGGGGSPCGASATDDNAARCVHRRRAPGGNCRTRPRIGRVTTGRRPQTRLGSLLAAVAITGASLLLGLPAHADEPSAGAAPATKEAPRVDLVLDVSGSMREADIQGKSRIAVAQQSLNEVIDALPAETEFGIRTLGANYPGNDKAQGCQDTKQLYPVGKTNKVEAKTAVATLRPTGWTPIGLALRGAAQDLGKGETTRRVVLITDGEDTCTPPDPCDVARELASQGIHLVVDTLGLAHDDKTRQQLLCIANATGGTYTDVRTQEQLTDKVKQLVDRSNDTYTVTPVKTTGTDKCESAPVLAPGVYTDREKFSEHRVYKVPVKSGQELRASVSVALDRPVARDYGVLLQATSATGQELVRGTDAGSSRTDVVSTGLRWSTDDSKGYVTASPTATKDSKEKPETTVCLVVSNSLAPQAGVLADPGLPLELTVDLASASPAPEGAAMGLGRGWILLLTLTLAGLAFGLVFGWIARWRIAVWREN</sequence>
<name>A0A373A0W3_9ACTN</name>
<dbReference type="InterPro" id="IPR036465">
    <property type="entry name" value="vWFA_dom_sf"/>
</dbReference>
<keyword evidence="2" id="KW-1133">Transmembrane helix</keyword>
<protein>
    <submittedName>
        <fullName evidence="4">VWA domain-containing protein</fullName>
    </submittedName>
</protein>
<proteinExistence type="predicted"/>
<evidence type="ECO:0000256" key="1">
    <source>
        <dbReference type="SAM" id="MobiDB-lite"/>
    </source>
</evidence>
<feature type="compositionally biased region" description="Gly residues" evidence="1">
    <location>
        <begin position="16"/>
        <end position="29"/>
    </location>
</feature>
<dbReference type="SMART" id="SM00327">
    <property type="entry name" value="VWA"/>
    <property type="match status" value="1"/>
</dbReference>
<dbReference type="InterPro" id="IPR051266">
    <property type="entry name" value="CLCR"/>
</dbReference>
<dbReference type="PANTHER" id="PTHR10579:SF43">
    <property type="entry name" value="ZINC FINGER (C3HC4-TYPE RING FINGER) FAMILY PROTEIN"/>
    <property type="match status" value="1"/>
</dbReference>
<evidence type="ECO:0000259" key="3">
    <source>
        <dbReference type="PROSITE" id="PS50234"/>
    </source>
</evidence>
<dbReference type="PANTHER" id="PTHR10579">
    <property type="entry name" value="CALCIUM-ACTIVATED CHLORIDE CHANNEL REGULATOR"/>
    <property type="match status" value="1"/>
</dbReference>
<gene>
    <name evidence="4" type="ORF">DR950_27875</name>
</gene>
<feature type="domain" description="VWFA" evidence="3">
    <location>
        <begin position="110"/>
        <end position="299"/>
    </location>
</feature>
<feature type="transmembrane region" description="Helical" evidence="2">
    <location>
        <begin position="472"/>
        <end position="493"/>
    </location>
</feature>
<evidence type="ECO:0000313" key="4">
    <source>
        <dbReference type="EMBL" id="RGD61075.1"/>
    </source>
</evidence>
<dbReference type="SUPFAM" id="SSF53300">
    <property type="entry name" value="vWA-like"/>
    <property type="match status" value="1"/>
</dbReference>
<feature type="region of interest" description="Disordered" evidence="1">
    <location>
        <begin position="16"/>
        <end position="36"/>
    </location>
</feature>
<dbReference type="Pfam" id="PF13519">
    <property type="entry name" value="VWA_2"/>
    <property type="match status" value="1"/>
</dbReference>
<accession>A0A373A0W3</accession>
<dbReference type="Gene3D" id="3.40.50.410">
    <property type="entry name" value="von Willebrand factor, type A domain"/>
    <property type="match status" value="1"/>
</dbReference>
<keyword evidence="2" id="KW-0812">Transmembrane</keyword>
<dbReference type="AlphaFoldDB" id="A0A373A0W3"/>
<dbReference type="PROSITE" id="PS50234">
    <property type="entry name" value="VWFA"/>
    <property type="match status" value="1"/>
</dbReference>
<organism evidence="4 5">
    <name type="scientific">Kitasatospora xanthocidica</name>
    <dbReference type="NCBI Taxonomy" id="83382"/>
    <lineage>
        <taxon>Bacteria</taxon>
        <taxon>Bacillati</taxon>
        <taxon>Actinomycetota</taxon>
        <taxon>Actinomycetes</taxon>
        <taxon>Kitasatosporales</taxon>
        <taxon>Streptomycetaceae</taxon>
        <taxon>Kitasatospora</taxon>
    </lineage>
</organism>
<reference evidence="4 5" key="1">
    <citation type="submission" date="2018-08" db="EMBL/GenBank/DDBJ databases">
        <title>Diversity &amp; Physiological Properties of Lignin-Decomposing Actinobacteria from Soil.</title>
        <authorList>
            <person name="Roh S.G."/>
            <person name="Kim S.B."/>
        </authorList>
    </citation>
    <scope>NUCLEOTIDE SEQUENCE [LARGE SCALE GENOMIC DNA]</scope>
    <source>
        <strain evidence="4 5">MMS17-GH009</strain>
    </source>
</reference>